<evidence type="ECO:0000256" key="3">
    <source>
        <dbReference type="ARBA" id="ARBA00022827"/>
    </source>
</evidence>
<evidence type="ECO:0000313" key="6">
    <source>
        <dbReference type="EMBL" id="MRI85893.1"/>
    </source>
</evidence>
<dbReference type="EMBL" id="WJQS01000007">
    <property type="protein sequence ID" value="MRI85893.1"/>
    <property type="molecule type" value="Genomic_DNA"/>
</dbReference>
<dbReference type="PANTHER" id="PTHR42887:SF2">
    <property type="entry name" value="OS12G0638800 PROTEIN"/>
    <property type="match status" value="1"/>
</dbReference>
<proteinExistence type="predicted"/>
<dbReference type="SUPFAM" id="SSF51905">
    <property type="entry name" value="FAD/NAD(P)-binding domain"/>
    <property type="match status" value="1"/>
</dbReference>
<dbReference type="NCBIfam" id="TIGR00275">
    <property type="entry name" value="aminoacetone oxidase family FAD-binding enzyme"/>
    <property type="match status" value="1"/>
</dbReference>
<dbReference type="InterPro" id="IPR055178">
    <property type="entry name" value="RsdA/BaiN/AoA(So)-like_dom"/>
</dbReference>
<sequence>MEKFDVIVVGGGSSGLMAAINAAEQGVRVLVIDKNPKLGRKLLLSGGGRCNVTNRTTRSELIKHIPGNGKFLYSALNQFDQEDIIAFFEGRGVALKEEDHGRMFPVTDSARTILGTLIDVMNKLGVTVRLKDPIDSVLYEAGRVVGVLTRAGERILAPSVVLAAGGRAYPRTGAEGDAYAWARSAGHTIERLYPTEAPLLSHDEVIVTKALRGVSLRDVAVTLWDVQLDGLSAAEIAHTVCHEKLKALTIHQMDMIFTHFGYSGPAILRASGHVNQYLHRTGFKEAYLTINLAPNESREALMAVAEDMREKQLLTILKHWMPEAMAESILTLAGLDATTPYKQLVHVEFERLFDLVQAYPLTAYESQPIEKGFVTGGGVSTKEVNPSTMESRLTQGLYFCGELLDINGYTGGYNITAAFVTGTIAGRNAAWSSFAAE</sequence>
<comment type="cofactor">
    <cofactor evidence="1">
        <name>FAD</name>
        <dbReference type="ChEBI" id="CHEBI:57692"/>
    </cofactor>
</comment>
<dbReference type="PRINTS" id="PR00368">
    <property type="entry name" value="FADPNR"/>
</dbReference>
<evidence type="ECO:0000256" key="2">
    <source>
        <dbReference type="ARBA" id="ARBA00022630"/>
    </source>
</evidence>
<dbReference type="SUPFAM" id="SSF160996">
    <property type="entry name" value="HI0933 insert domain-like"/>
    <property type="match status" value="1"/>
</dbReference>
<feature type="domain" description="RsdA/BaiN/AoA(So)-like insert" evidence="5">
    <location>
        <begin position="193"/>
        <end position="374"/>
    </location>
</feature>
<dbReference type="PRINTS" id="PR00411">
    <property type="entry name" value="PNDRDTASEI"/>
</dbReference>
<gene>
    <name evidence="6" type="ORF">GIY09_08440</name>
</gene>
<keyword evidence="3" id="KW-0274">FAD</keyword>
<dbReference type="Gene3D" id="3.50.50.60">
    <property type="entry name" value="FAD/NAD(P)-binding domain"/>
    <property type="match status" value="1"/>
</dbReference>
<dbReference type="RefSeq" id="WP_311454117.1">
    <property type="nucleotide sequence ID" value="NZ_WJQS01000007.1"/>
</dbReference>
<name>A0A6I2GZN9_9LACT</name>
<dbReference type="Gene3D" id="2.40.30.10">
    <property type="entry name" value="Translation factors"/>
    <property type="match status" value="1"/>
</dbReference>
<dbReference type="InterPro" id="IPR004792">
    <property type="entry name" value="BaiN-like"/>
</dbReference>
<evidence type="ECO:0000256" key="1">
    <source>
        <dbReference type="ARBA" id="ARBA00001974"/>
    </source>
</evidence>
<dbReference type="AlphaFoldDB" id="A0A6I2GZN9"/>
<dbReference type="PANTHER" id="PTHR42887">
    <property type="entry name" value="OS12G0638800 PROTEIN"/>
    <property type="match status" value="1"/>
</dbReference>
<dbReference type="Pfam" id="PF22780">
    <property type="entry name" value="HI0933_like_1st"/>
    <property type="match status" value="1"/>
</dbReference>
<evidence type="ECO:0000259" key="5">
    <source>
        <dbReference type="Pfam" id="PF22780"/>
    </source>
</evidence>
<evidence type="ECO:0000259" key="4">
    <source>
        <dbReference type="Pfam" id="PF03486"/>
    </source>
</evidence>
<keyword evidence="7" id="KW-1185">Reference proteome</keyword>
<feature type="domain" description="RsdA/BaiN/AoA(So)-like Rossmann fold-like" evidence="4">
    <location>
        <begin position="5"/>
        <end position="427"/>
    </location>
</feature>
<accession>A0A6I2GZN9</accession>
<dbReference type="Pfam" id="PF03486">
    <property type="entry name" value="HI0933_like"/>
    <property type="match status" value="1"/>
</dbReference>
<organism evidence="6 7">
    <name type="scientific">Fundicoccus ignavus</name>
    <dbReference type="NCBI Taxonomy" id="2664442"/>
    <lineage>
        <taxon>Bacteria</taxon>
        <taxon>Bacillati</taxon>
        <taxon>Bacillota</taxon>
        <taxon>Bacilli</taxon>
        <taxon>Lactobacillales</taxon>
        <taxon>Aerococcaceae</taxon>
        <taxon>Fundicoccus</taxon>
    </lineage>
</organism>
<dbReference type="InterPro" id="IPR036188">
    <property type="entry name" value="FAD/NAD-bd_sf"/>
</dbReference>
<keyword evidence="2" id="KW-0285">Flavoprotein</keyword>
<comment type="caution">
    <text evidence="6">The sequence shown here is derived from an EMBL/GenBank/DDBJ whole genome shotgun (WGS) entry which is preliminary data.</text>
</comment>
<protein>
    <submittedName>
        <fullName evidence="6">Aminoacetone oxidase family FAD-binding enzyme</fullName>
    </submittedName>
</protein>
<dbReference type="Proteomes" id="UP000430975">
    <property type="component" value="Unassembled WGS sequence"/>
</dbReference>
<reference evidence="6 7" key="1">
    <citation type="submission" date="2019-11" db="EMBL/GenBank/DDBJ databases">
        <title>Characterisation of Fundicoccus ignavus gen. nov. sp. nov., a novel genus of the family Aerococcaceae isolated from bulk tank milk.</title>
        <authorList>
            <person name="Siebert A."/>
            <person name="Huptas C."/>
            <person name="Wenning M."/>
            <person name="Scherer S."/>
            <person name="Doll E.V."/>
        </authorList>
    </citation>
    <scope>NUCLEOTIDE SEQUENCE [LARGE SCALE GENOMIC DNA]</scope>
    <source>
        <strain evidence="6 7">WS4759</strain>
    </source>
</reference>
<evidence type="ECO:0000313" key="7">
    <source>
        <dbReference type="Proteomes" id="UP000430975"/>
    </source>
</evidence>
<dbReference type="Gene3D" id="1.10.8.260">
    <property type="entry name" value="HI0933 insert domain-like"/>
    <property type="match status" value="1"/>
</dbReference>
<dbReference type="InterPro" id="IPR023166">
    <property type="entry name" value="BaiN-like_dom_sf"/>
</dbReference>
<dbReference type="InterPro" id="IPR057661">
    <property type="entry name" value="RsdA/BaiN/AoA(So)_Rossmann"/>
</dbReference>